<dbReference type="PANTHER" id="PTHR43656">
    <property type="entry name" value="BINDING OXIDOREDUCTASE, PUTATIVE (AFU_ORTHOLOGUE AFUA_2G08260)-RELATED"/>
    <property type="match status" value="1"/>
</dbReference>
<comment type="caution">
    <text evidence="5">The sequence shown here is derived from an EMBL/GenBank/DDBJ whole genome shotgun (WGS) entry which is preliminary data.</text>
</comment>
<comment type="similarity">
    <text evidence="1">Belongs to the NADH:flavin oxidoreductase/NADH oxidase family.</text>
</comment>
<proteinExistence type="inferred from homology"/>
<name>A0ABR3TPI0_9PEZI</name>
<accession>A0ABR3TPI0</accession>
<sequence length="131" mass="13912">MADANDDVEADQSKPPPTAAREAFFLDFAKSIRSHFPSLTLMVTGGFRTRLGMEAAVSGGTTATTAGGADDVSSACDLVGIGRPAVLQPSAPRDVILNPEVDARLREEKVEVPRLARMDPEIGKGEMREVD</sequence>
<evidence type="ECO:0000256" key="4">
    <source>
        <dbReference type="ARBA" id="ARBA00023002"/>
    </source>
</evidence>
<dbReference type="InterPro" id="IPR051799">
    <property type="entry name" value="NADH_flavin_oxidoreductase"/>
</dbReference>
<gene>
    <name evidence="5" type="ORF">SLS58_006027</name>
</gene>
<keyword evidence="4" id="KW-0560">Oxidoreductase</keyword>
<dbReference type="SUPFAM" id="SSF51395">
    <property type="entry name" value="FMN-linked oxidoreductases"/>
    <property type="match status" value="1"/>
</dbReference>
<dbReference type="Proteomes" id="UP001521184">
    <property type="component" value="Unassembled WGS sequence"/>
</dbReference>
<organism evidence="5 6">
    <name type="scientific">Diplodia intermedia</name>
    <dbReference type="NCBI Taxonomy" id="856260"/>
    <lineage>
        <taxon>Eukaryota</taxon>
        <taxon>Fungi</taxon>
        <taxon>Dikarya</taxon>
        <taxon>Ascomycota</taxon>
        <taxon>Pezizomycotina</taxon>
        <taxon>Dothideomycetes</taxon>
        <taxon>Dothideomycetes incertae sedis</taxon>
        <taxon>Botryosphaeriales</taxon>
        <taxon>Botryosphaeriaceae</taxon>
        <taxon>Diplodia</taxon>
    </lineage>
</organism>
<dbReference type="EMBL" id="JAKEKT020000039">
    <property type="protein sequence ID" value="KAL1641522.1"/>
    <property type="molecule type" value="Genomic_DNA"/>
</dbReference>
<dbReference type="Gene3D" id="3.20.20.70">
    <property type="entry name" value="Aldolase class I"/>
    <property type="match status" value="1"/>
</dbReference>
<evidence type="ECO:0000313" key="5">
    <source>
        <dbReference type="EMBL" id="KAL1641522.1"/>
    </source>
</evidence>
<reference evidence="5 6" key="1">
    <citation type="journal article" date="2023" name="Plant Dis.">
        <title>First Report of Diplodia intermedia Causing Canker and Dieback Diseases on Apple Trees in Canada.</title>
        <authorList>
            <person name="Ellouze W."/>
            <person name="Ilyukhin E."/>
            <person name="Sulman M."/>
            <person name="Ali S."/>
        </authorList>
    </citation>
    <scope>NUCLEOTIDE SEQUENCE [LARGE SCALE GENOMIC DNA]</scope>
    <source>
        <strain evidence="5 6">M45-28</strain>
    </source>
</reference>
<protein>
    <submittedName>
        <fullName evidence="5">Uncharacterized protein</fullName>
    </submittedName>
</protein>
<evidence type="ECO:0000256" key="1">
    <source>
        <dbReference type="ARBA" id="ARBA00005979"/>
    </source>
</evidence>
<evidence type="ECO:0000256" key="2">
    <source>
        <dbReference type="ARBA" id="ARBA00022630"/>
    </source>
</evidence>
<evidence type="ECO:0000313" key="6">
    <source>
        <dbReference type="Proteomes" id="UP001521184"/>
    </source>
</evidence>
<dbReference type="InterPro" id="IPR013785">
    <property type="entry name" value="Aldolase_TIM"/>
</dbReference>
<keyword evidence="3" id="KW-0288">FMN</keyword>
<dbReference type="PANTHER" id="PTHR43656:SF2">
    <property type="entry name" value="BINDING OXIDOREDUCTASE, PUTATIVE (AFU_ORTHOLOGUE AFUA_2G08260)-RELATED"/>
    <property type="match status" value="1"/>
</dbReference>
<keyword evidence="6" id="KW-1185">Reference proteome</keyword>
<evidence type="ECO:0000256" key="3">
    <source>
        <dbReference type="ARBA" id="ARBA00022643"/>
    </source>
</evidence>
<keyword evidence="2" id="KW-0285">Flavoprotein</keyword>